<name>A0AAU8B0G8_9CAUD</name>
<evidence type="ECO:0008006" key="2">
    <source>
        <dbReference type="Google" id="ProtNLM"/>
    </source>
</evidence>
<reference evidence="1" key="1">
    <citation type="submission" date="2024-03" db="EMBL/GenBank/DDBJ databases">
        <title>Diverse circular DNA viruses in blood, oral, and fecal samples of captive lemurs.</title>
        <authorList>
            <person name="Paietta E.N."/>
            <person name="Kraberger S."/>
            <person name="Lund M.C."/>
            <person name="Custer J.M."/>
            <person name="Vargas K.M."/>
            <person name="Ehmke E.E."/>
            <person name="Yoder A.D."/>
            <person name="Varsani A."/>
        </authorList>
    </citation>
    <scope>NUCLEOTIDE SEQUENCE</scope>
    <source>
        <strain evidence="1">Duke_24SF_44</strain>
    </source>
</reference>
<proteinExistence type="predicted"/>
<evidence type="ECO:0000313" key="1">
    <source>
        <dbReference type="EMBL" id="XCD05727.1"/>
    </source>
</evidence>
<accession>A0AAU8B0G8</accession>
<protein>
    <recommendedName>
        <fullName evidence="2">Tail assembly chaperone</fullName>
    </recommendedName>
</protein>
<sequence>MATITIPGKHRKSVTVDLVGTEYTVRPPKASVAIFLSQALKDADTDPEKMMEGLAKWCHVLFGKETGADVVKRLKSPSDDLDIKDLTSLITAVMEDAGENPTT</sequence>
<dbReference type="EMBL" id="PP511596">
    <property type="protein sequence ID" value="XCD05727.1"/>
    <property type="molecule type" value="Genomic_DNA"/>
</dbReference>
<organism evidence="1">
    <name type="scientific">Dulem virus 38</name>
    <dbReference type="NCBI Taxonomy" id="3145756"/>
    <lineage>
        <taxon>Viruses</taxon>
        <taxon>Duplodnaviria</taxon>
        <taxon>Heunggongvirae</taxon>
        <taxon>Uroviricota</taxon>
        <taxon>Caudoviricetes</taxon>
    </lineage>
</organism>